<reference evidence="21 22" key="1">
    <citation type="submission" date="2019-07" db="EMBL/GenBank/DDBJ databases">
        <title>Insights of Desulfuromonas acetexigens electromicrobiology.</title>
        <authorList>
            <person name="Katuri K."/>
            <person name="Sapireddy V."/>
            <person name="Shaw D.R."/>
            <person name="Saikaly P."/>
        </authorList>
    </citation>
    <scope>NUCLEOTIDE SEQUENCE [LARGE SCALE GENOMIC DNA]</scope>
    <source>
        <strain evidence="21 22">2873</strain>
    </source>
</reference>
<dbReference type="GO" id="GO:0044716">
    <property type="term" value="F:8-oxo-GDP phosphatase activity"/>
    <property type="evidence" value="ECO:0007669"/>
    <property type="project" value="TreeGrafter"/>
</dbReference>
<name>A0A550J6A6_9BACT</name>
<dbReference type="OrthoDB" id="9810648at2"/>
<dbReference type="Proteomes" id="UP000317155">
    <property type="component" value="Unassembled WGS sequence"/>
</dbReference>
<dbReference type="GO" id="GO:0035539">
    <property type="term" value="F:8-oxo-7,8-dihydrodeoxyguanosine triphosphate pyrophosphatase activity"/>
    <property type="evidence" value="ECO:0007669"/>
    <property type="project" value="UniProtKB-EC"/>
</dbReference>
<dbReference type="SUPFAM" id="SSF55811">
    <property type="entry name" value="Nudix"/>
    <property type="match status" value="1"/>
</dbReference>
<keyword evidence="22" id="KW-1185">Reference proteome</keyword>
<proteinExistence type="inferred from homology"/>
<gene>
    <name evidence="21" type="primary">mutT</name>
    <name evidence="21" type="ORF">FL622_15040</name>
</gene>
<evidence type="ECO:0000256" key="5">
    <source>
        <dbReference type="ARBA" id="ARBA00022723"/>
    </source>
</evidence>
<dbReference type="InterPro" id="IPR003561">
    <property type="entry name" value="Mutator_MutT"/>
</dbReference>
<evidence type="ECO:0000256" key="2">
    <source>
        <dbReference type="ARBA" id="ARBA00005582"/>
    </source>
</evidence>
<keyword evidence="5 18" id="KW-0479">Metal-binding</keyword>
<dbReference type="PROSITE" id="PS51462">
    <property type="entry name" value="NUDIX"/>
    <property type="match status" value="1"/>
</dbReference>
<evidence type="ECO:0000256" key="17">
    <source>
        <dbReference type="PIRSR" id="PIRSR603561-1"/>
    </source>
</evidence>
<evidence type="ECO:0000256" key="9">
    <source>
        <dbReference type="ARBA" id="ARBA00023204"/>
    </source>
</evidence>
<evidence type="ECO:0000256" key="4">
    <source>
        <dbReference type="ARBA" id="ARBA00022705"/>
    </source>
</evidence>
<evidence type="ECO:0000259" key="20">
    <source>
        <dbReference type="PROSITE" id="PS51462"/>
    </source>
</evidence>
<dbReference type="GO" id="GO:0044715">
    <property type="term" value="F:8-oxo-dGDP phosphatase activity"/>
    <property type="evidence" value="ECO:0007669"/>
    <property type="project" value="TreeGrafter"/>
</dbReference>
<dbReference type="InterPro" id="IPR015797">
    <property type="entry name" value="NUDIX_hydrolase-like_dom_sf"/>
</dbReference>
<dbReference type="GO" id="GO:0046872">
    <property type="term" value="F:metal ion binding"/>
    <property type="evidence" value="ECO:0007669"/>
    <property type="project" value="UniProtKB-KW"/>
</dbReference>
<evidence type="ECO:0000256" key="13">
    <source>
        <dbReference type="ARBA" id="ARBA00040794"/>
    </source>
</evidence>
<evidence type="ECO:0000256" key="10">
    <source>
        <dbReference type="ARBA" id="ARBA00035861"/>
    </source>
</evidence>
<dbReference type="GO" id="GO:0006260">
    <property type="term" value="P:DNA replication"/>
    <property type="evidence" value="ECO:0007669"/>
    <property type="project" value="UniProtKB-KW"/>
</dbReference>
<evidence type="ECO:0000313" key="21">
    <source>
        <dbReference type="EMBL" id="TRO78786.1"/>
    </source>
</evidence>
<feature type="binding site" evidence="17">
    <location>
        <position position="22"/>
    </location>
    <ligand>
        <name>8-oxo-dGTP</name>
        <dbReference type="ChEBI" id="CHEBI:77896"/>
    </ligand>
</feature>
<comment type="catalytic activity">
    <reaction evidence="10">
        <text>8-oxo-dGTP + H2O = 8-oxo-dGMP + diphosphate + H(+)</text>
        <dbReference type="Rhea" id="RHEA:31575"/>
        <dbReference type="ChEBI" id="CHEBI:15377"/>
        <dbReference type="ChEBI" id="CHEBI:15378"/>
        <dbReference type="ChEBI" id="CHEBI:33019"/>
        <dbReference type="ChEBI" id="CHEBI:63224"/>
        <dbReference type="ChEBI" id="CHEBI:77896"/>
        <dbReference type="EC" id="3.6.1.55"/>
    </reaction>
</comment>
<dbReference type="PROSITE" id="PS00893">
    <property type="entry name" value="NUDIX_BOX"/>
    <property type="match status" value="1"/>
</dbReference>
<evidence type="ECO:0000256" key="6">
    <source>
        <dbReference type="ARBA" id="ARBA00022763"/>
    </source>
</evidence>
<sequence>MLPIIVTAAILREGETVLITRRPLQSKHGGLWEFPGGKLDPNETPQEGLRRELREELGIDSEVGDIFEVVYFRYPQTPVLILAYECRHLDGVIQNIEVSEHRWVPVTELHRYDILPADAPIIARLQR</sequence>
<comment type="caution">
    <text evidence="21">The sequence shown here is derived from an EMBL/GenBank/DDBJ whole genome shotgun (WGS) entry which is preliminary data.</text>
</comment>
<feature type="binding site" evidence="18">
    <location>
        <position position="36"/>
    </location>
    <ligand>
        <name>Mg(2+)</name>
        <dbReference type="ChEBI" id="CHEBI:18420"/>
    </ligand>
</feature>
<dbReference type="InterPro" id="IPR020084">
    <property type="entry name" value="NUDIX_hydrolase_CS"/>
</dbReference>
<dbReference type="InterPro" id="IPR047127">
    <property type="entry name" value="MutT-like"/>
</dbReference>
<accession>A0A550J6A6</accession>
<evidence type="ECO:0000256" key="12">
    <source>
        <dbReference type="ARBA" id="ARBA00038905"/>
    </source>
</evidence>
<evidence type="ECO:0000256" key="11">
    <source>
        <dbReference type="ARBA" id="ARBA00036904"/>
    </source>
</evidence>
<dbReference type="CDD" id="cd03425">
    <property type="entry name" value="NUDIX_MutT_NudA_like"/>
    <property type="match status" value="1"/>
</dbReference>
<dbReference type="InterPro" id="IPR000086">
    <property type="entry name" value="NUDIX_hydrolase_dom"/>
</dbReference>
<keyword evidence="8 18" id="KW-0460">Magnesium</keyword>
<evidence type="ECO:0000256" key="8">
    <source>
        <dbReference type="ARBA" id="ARBA00022842"/>
    </source>
</evidence>
<dbReference type="GO" id="GO:0008413">
    <property type="term" value="F:8-oxo-7,8-dihydroguanosine triphosphate pyrophosphatase activity"/>
    <property type="evidence" value="ECO:0007669"/>
    <property type="project" value="InterPro"/>
</dbReference>
<evidence type="ECO:0000256" key="7">
    <source>
        <dbReference type="ARBA" id="ARBA00022801"/>
    </source>
</evidence>
<feature type="binding site" evidence="17">
    <location>
        <begin position="33"/>
        <end position="36"/>
    </location>
    <ligand>
        <name>8-oxo-dGTP</name>
        <dbReference type="ChEBI" id="CHEBI:77896"/>
    </ligand>
</feature>
<keyword evidence="9" id="KW-0234">DNA repair</keyword>
<keyword evidence="6" id="KW-0227">DNA damage</keyword>
<keyword evidence="7 19" id="KW-0378">Hydrolase</keyword>
<protein>
    <recommendedName>
        <fullName evidence="13">8-oxo-dGTP diphosphatase</fullName>
        <ecNumber evidence="12">3.6.1.55</ecNumber>
    </recommendedName>
    <alternativeName>
        <fullName evidence="16">7,8-dihydro-8-oxoguanine-triphosphatase</fullName>
    </alternativeName>
    <alternativeName>
        <fullName evidence="15">Mutator protein MutT</fullName>
    </alternativeName>
    <alternativeName>
        <fullName evidence="14">dGTP pyrophosphohydrolase</fullName>
    </alternativeName>
</protein>
<evidence type="ECO:0000256" key="1">
    <source>
        <dbReference type="ARBA" id="ARBA00001946"/>
    </source>
</evidence>
<dbReference type="RefSeq" id="WP_092054418.1">
    <property type="nucleotide sequence ID" value="NZ_FOJJ01000006.1"/>
</dbReference>
<dbReference type="EMBL" id="VJVV01000014">
    <property type="protein sequence ID" value="TRO78786.1"/>
    <property type="molecule type" value="Genomic_DNA"/>
</dbReference>
<dbReference type="InterPro" id="IPR020476">
    <property type="entry name" value="Nudix_hydrolase"/>
</dbReference>
<dbReference type="NCBIfam" id="TIGR00586">
    <property type="entry name" value="mutt"/>
    <property type="match status" value="1"/>
</dbReference>
<dbReference type="Gene3D" id="3.90.79.10">
    <property type="entry name" value="Nucleoside Triphosphate Pyrophosphohydrolase"/>
    <property type="match status" value="1"/>
</dbReference>
<dbReference type="Pfam" id="PF00293">
    <property type="entry name" value="NUDIX"/>
    <property type="match status" value="1"/>
</dbReference>
<feature type="domain" description="Nudix hydrolase" evidence="20">
    <location>
        <begin position="1"/>
        <end position="127"/>
    </location>
</feature>
<dbReference type="PANTHER" id="PTHR47707:SF1">
    <property type="entry name" value="NUDIX HYDROLASE FAMILY PROTEIN"/>
    <property type="match status" value="1"/>
</dbReference>
<evidence type="ECO:0000256" key="16">
    <source>
        <dbReference type="ARBA" id="ARBA00042798"/>
    </source>
</evidence>
<dbReference type="PRINTS" id="PR00502">
    <property type="entry name" value="NUDIXFAMILY"/>
</dbReference>
<keyword evidence="4" id="KW-0235">DNA replication</keyword>
<evidence type="ECO:0000256" key="15">
    <source>
        <dbReference type="ARBA" id="ARBA00041979"/>
    </source>
</evidence>
<keyword evidence="3" id="KW-0515">Mutator protein</keyword>
<evidence type="ECO:0000256" key="19">
    <source>
        <dbReference type="RuleBase" id="RU003476"/>
    </source>
</evidence>
<comment type="catalytic activity">
    <reaction evidence="11">
        <text>8-oxo-GTP + H2O = 8-oxo-GMP + diphosphate + H(+)</text>
        <dbReference type="Rhea" id="RHEA:67616"/>
        <dbReference type="ChEBI" id="CHEBI:15377"/>
        <dbReference type="ChEBI" id="CHEBI:15378"/>
        <dbReference type="ChEBI" id="CHEBI:33019"/>
        <dbReference type="ChEBI" id="CHEBI:143553"/>
        <dbReference type="ChEBI" id="CHEBI:145694"/>
    </reaction>
</comment>
<comment type="cofactor">
    <cofactor evidence="1 18">
        <name>Mg(2+)</name>
        <dbReference type="ChEBI" id="CHEBI:18420"/>
    </cofactor>
</comment>
<organism evidence="21 22">
    <name type="scientific">Trichloromonas acetexigens</name>
    <dbReference type="NCBI Taxonomy" id="38815"/>
    <lineage>
        <taxon>Bacteria</taxon>
        <taxon>Pseudomonadati</taxon>
        <taxon>Thermodesulfobacteriota</taxon>
        <taxon>Desulfuromonadia</taxon>
        <taxon>Desulfuromonadales</taxon>
        <taxon>Trichloromonadaceae</taxon>
        <taxon>Trichloromonas</taxon>
    </lineage>
</organism>
<evidence type="ECO:0000256" key="3">
    <source>
        <dbReference type="ARBA" id="ARBA00022457"/>
    </source>
</evidence>
<dbReference type="EC" id="3.6.1.55" evidence="12"/>
<evidence type="ECO:0000256" key="14">
    <source>
        <dbReference type="ARBA" id="ARBA00041592"/>
    </source>
</evidence>
<feature type="binding site" evidence="18">
    <location>
        <position position="56"/>
    </location>
    <ligand>
        <name>Mg(2+)</name>
        <dbReference type="ChEBI" id="CHEBI:18420"/>
    </ligand>
</feature>
<evidence type="ECO:0000313" key="22">
    <source>
        <dbReference type="Proteomes" id="UP000317155"/>
    </source>
</evidence>
<evidence type="ECO:0000256" key="18">
    <source>
        <dbReference type="PIRSR" id="PIRSR603561-2"/>
    </source>
</evidence>
<dbReference type="GO" id="GO:0006281">
    <property type="term" value="P:DNA repair"/>
    <property type="evidence" value="ECO:0007669"/>
    <property type="project" value="UniProtKB-KW"/>
</dbReference>
<dbReference type="PANTHER" id="PTHR47707">
    <property type="entry name" value="8-OXO-DGTP DIPHOSPHATASE"/>
    <property type="match status" value="1"/>
</dbReference>
<comment type="similarity">
    <text evidence="2 19">Belongs to the Nudix hydrolase family.</text>
</comment>
<dbReference type="AlphaFoldDB" id="A0A550J6A6"/>